<feature type="domain" description="Nephrocystin 3-like N-terminal" evidence="2">
    <location>
        <begin position="276"/>
        <end position="338"/>
    </location>
</feature>
<dbReference type="Proteomes" id="UP001321760">
    <property type="component" value="Unassembled WGS sequence"/>
</dbReference>
<evidence type="ECO:0008006" key="6">
    <source>
        <dbReference type="Google" id="ProtNLM"/>
    </source>
</evidence>
<name>A0AAV9GMI8_9PEZI</name>
<dbReference type="Pfam" id="PF24883">
    <property type="entry name" value="NPHP3_N"/>
    <property type="match status" value="1"/>
</dbReference>
<comment type="caution">
    <text evidence="4">The sequence shown here is derived from an EMBL/GenBank/DDBJ whole genome shotgun (WGS) entry which is preliminary data.</text>
</comment>
<dbReference type="AlphaFoldDB" id="A0AAV9GMI8"/>
<evidence type="ECO:0000259" key="3">
    <source>
        <dbReference type="Pfam" id="PF25053"/>
    </source>
</evidence>
<dbReference type="PANTHER" id="PTHR10039:SF5">
    <property type="entry name" value="NACHT DOMAIN-CONTAINING PROTEIN"/>
    <property type="match status" value="1"/>
</dbReference>
<dbReference type="InterPro" id="IPR027417">
    <property type="entry name" value="P-loop_NTPase"/>
</dbReference>
<dbReference type="Gene3D" id="3.40.50.300">
    <property type="entry name" value="P-loop containing nucleotide triphosphate hydrolases"/>
    <property type="match status" value="1"/>
</dbReference>
<organism evidence="4 5">
    <name type="scientific">Podospora aff. communis PSN243</name>
    <dbReference type="NCBI Taxonomy" id="3040156"/>
    <lineage>
        <taxon>Eukaryota</taxon>
        <taxon>Fungi</taxon>
        <taxon>Dikarya</taxon>
        <taxon>Ascomycota</taxon>
        <taxon>Pezizomycotina</taxon>
        <taxon>Sordariomycetes</taxon>
        <taxon>Sordariomycetidae</taxon>
        <taxon>Sordariales</taxon>
        <taxon>Podosporaceae</taxon>
        <taxon>Podospora</taxon>
    </lineage>
</organism>
<keyword evidence="5" id="KW-1185">Reference proteome</keyword>
<sequence>MTQIYRSASGSTKQNDDMEILTSNFACSLDDIERDLGKYCAYLSGDATTEGEKAGEGDVRAVVDGCRRIAIGLLSRLKTLQVGSQAGRWKSLAAAVKSAWKEKELLQMESQLRKFRDELQWTIVVSLRKSLTMLESHQNDQFERLQSSITSVLWELVQSHSKPLPEWPLNVNRAEEQEGETTKASYGTVAFDLDTAEWTEQVGDDNENSDTDEEKEDPKVRLVRNVAAGFRRAEKDVLESLAFPVMRDRENDIVSAEAATFDWIFRDPRASDRPWSNFCEWLADGKSDGLYWISGKAGSGKSTLMKHLVRHERTRQALRLWAGGTKLLLSSYFFWYNSSSPEGGLREYWTLPRLRRALDRLVSQTAFDIKFAFFIDGLDEYAGAYSEIIETVKQISGRENVKICVSSRPLIPFEKAFASLPNLVLQNLTYDDIFLYVDKKLSQSNRMDELEKDEPGLRRDLTSAIVEKASGVFLWVYLVVRSLMDGLGNYDVGADLKRRLEDLPVELEELYWHMVDRVKPRWYLEEGFRLLRMVKASSGSVTLRRLCFAELQMPEEAVCKPGFLEEPSWERQIVLCRDLSERLKSRCLGLLEVSAAIEQPDAEAQADPRMQMVSFIHKSVFDFLGTEAAQSRIQACPGQAAFQPEVALLRASILELKVRPTPTEDDMFTRKQWFESLRPLACTSIKLAREVEAASEMPSVDLLRALNDTVNRLWCSVNPRTYDEENGEVHWISAHRLNSPATVRPLQPDWGEGWEDSTILNHEPYDSPGKITSFDDLCQKAGLRLYAKAVGLKPLADENQPAARLKLHCQSYYRLSSTGLVRFRDTLPTFLLDHARPSYRY</sequence>
<feature type="domain" description="DUF7791" evidence="3">
    <location>
        <begin position="543"/>
        <end position="663"/>
    </location>
</feature>
<reference evidence="4" key="2">
    <citation type="submission" date="2023-05" db="EMBL/GenBank/DDBJ databases">
        <authorList>
            <consortium name="Lawrence Berkeley National Laboratory"/>
            <person name="Steindorff A."/>
            <person name="Hensen N."/>
            <person name="Bonometti L."/>
            <person name="Westerberg I."/>
            <person name="Brannstrom I.O."/>
            <person name="Guillou S."/>
            <person name="Cros-Aarteil S."/>
            <person name="Calhoun S."/>
            <person name="Haridas S."/>
            <person name="Kuo A."/>
            <person name="Mondo S."/>
            <person name="Pangilinan J."/>
            <person name="Riley R."/>
            <person name="Labutti K."/>
            <person name="Andreopoulos B."/>
            <person name="Lipzen A."/>
            <person name="Chen C."/>
            <person name="Yanf M."/>
            <person name="Daum C."/>
            <person name="Ng V."/>
            <person name="Clum A."/>
            <person name="Ohm R."/>
            <person name="Martin F."/>
            <person name="Silar P."/>
            <person name="Natvig D."/>
            <person name="Lalanne C."/>
            <person name="Gautier V."/>
            <person name="Ament-Velasquez S.L."/>
            <person name="Kruys A."/>
            <person name="Hutchinson M.I."/>
            <person name="Powell A.J."/>
            <person name="Barry K."/>
            <person name="Miller A.N."/>
            <person name="Grigoriev I.V."/>
            <person name="Debuchy R."/>
            <person name="Gladieux P."/>
            <person name="Thoren M.H."/>
            <person name="Johannesson H."/>
        </authorList>
    </citation>
    <scope>NUCLEOTIDE SEQUENCE</scope>
    <source>
        <strain evidence="4">PSN243</strain>
    </source>
</reference>
<dbReference type="InterPro" id="IPR056693">
    <property type="entry name" value="DUF7791"/>
</dbReference>
<dbReference type="InterPro" id="IPR056884">
    <property type="entry name" value="NPHP3-like_N"/>
</dbReference>
<evidence type="ECO:0000256" key="1">
    <source>
        <dbReference type="ARBA" id="ARBA00022737"/>
    </source>
</evidence>
<dbReference type="PANTHER" id="PTHR10039">
    <property type="entry name" value="AMELOGENIN"/>
    <property type="match status" value="1"/>
</dbReference>
<proteinExistence type="predicted"/>
<evidence type="ECO:0000313" key="5">
    <source>
        <dbReference type="Proteomes" id="UP001321760"/>
    </source>
</evidence>
<evidence type="ECO:0000313" key="4">
    <source>
        <dbReference type="EMBL" id="KAK4449187.1"/>
    </source>
</evidence>
<accession>A0AAV9GMI8</accession>
<protein>
    <recommendedName>
        <fullName evidence="6">NACHT domain-containing protein</fullName>
    </recommendedName>
</protein>
<dbReference type="EMBL" id="MU865939">
    <property type="protein sequence ID" value="KAK4449187.1"/>
    <property type="molecule type" value="Genomic_DNA"/>
</dbReference>
<dbReference type="Pfam" id="PF25053">
    <property type="entry name" value="DUF7791"/>
    <property type="match status" value="1"/>
</dbReference>
<reference evidence="4" key="1">
    <citation type="journal article" date="2023" name="Mol. Phylogenet. Evol.">
        <title>Genome-scale phylogeny and comparative genomics of the fungal order Sordariales.</title>
        <authorList>
            <person name="Hensen N."/>
            <person name="Bonometti L."/>
            <person name="Westerberg I."/>
            <person name="Brannstrom I.O."/>
            <person name="Guillou S."/>
            <person name="Cros-Aarteil S."/>
            <person name="Calhoun S."/>
            <person name="Haridas S."/>
            <person name="Kuo A."/>
            <person name="Mondo S."/>
            <person name="Pangilinan J."/>
            <person name="Riley R."/>
            <person name="LaButti K."/>
            <person name="Andreopoulos B."/>
            <person name="Lipzen A."/>
            <person name="Chen C."/>
            <person name="Yan M."/>
            <person name="Daum C."/>
            <person name="Ng V."/>
            <person name="Clum A."/>
            <person name="Steindorff A."/>
            <person name="Ohm R.A."/>
            <person name="Martin F."/>
            <person name="Silar P."/>
            <person name="Natvig D.O."/>
            <person name="Lalanne C."/>
            <person name="Gautier V."/>
            <person name="Ament-Velasquez S.L."/>
            <person name="Kruys A."/>
            <person name="Hutchinson M.I."/>
            <person name="Powell A.J."/>
            <person name="Barry K."/>
            <person name="Miller A.N."/>
            <person name="Grigoriev I.V."/>
            <person name="Debuchy R."/>
            <person name="Gladieux P."/>
            <person name="Hiltunen Thoren M."/>
            <person name="Johannesson H."/>
        </authorList>
    </citation>
    <scope>NUCLEOTIDE SEQUENCE</scope>
    <source>
        <strain evidence="4">PSN243</strain>
    </source>
</reference>
<gene>
    <name evidence="4" type="ORF">QBC34DRAFT_425918</name>
</gene>
<keyword evidence="1" id="KW-0677">Repeat</keyword>
<dbReference type="SUPFAM" id="SSF52540">
    <property type="entry name" value="P-loop containing nucleoside triphosphate hydrolases"/>
    <property type="match status" value="1"/>
</dbReference>
<evidence type="ECO:0000259" key="2">
    <source>
        <dbReference type="Pfam" id="PF24883"/>
    </source>
</evidence>